<evidence type="ECO:0008006" key="3">
    <source>
        <dbReference type="Google" id="ProtNLM"/>
    </source>
</evidence>
<comment type="caution">
    <text evidence="1">The sequence shown here is derived from an EMBL/GenBank/DDBJ whole genome shotgun (WGS) entry which is preliminary data.</text>
</comment>
<dbReference type="EMBL" id="JAHRIP010004403">
    <property type="protein sequence ID" value="MEQ2281695.1"/>
    <property type="molecule type" value="Genomic_DNA"/>
</dbReference>
<organism evidence="1 2">
    <name type="scientific">Ameca splendens</name>
    <dbReference type="NCBI Taxonomy" id="208324"/>
    <lineage>
        <taxon>Eukaryota</taxon>
        <taxon>Metazoa</taxon>
        <taxon>Chordata</taxon>
        <taxon>Craniata</taxon>
        <taxon>Vertebrata</taxon>
        <taxon>Euteleostomi</taxon>
        <taxon>Actinopterygii</taxon>
        <taxon>Neopterygii</taxon>
        <taxon>Teleostei</taxon>
        <taxon>Neoteleostei</taxon>
        <taxon>Acanthomorphata</taxon>
        <taxon>Ovalentaria</taxon>
        <taxon>Atherinomorphae</taxon>
        <taxon>Cyprinodontiformes</taxon>
        <taxon>Goodeidae</taxon>
        <taxon>Ameca</taxon>
    </lineage>
</organism>
<accession>A0ABV0XJS5</accession>
<reference evidence="1 2" key="1">
    <citation type="submission" date="2021-06" db="EMBL/GenBank/DDBJ databases">
        <authorList>
            <person name="Palmer J.M."/>
        </authorList>
    </citation>
    <scope>NUCLEOTIDE SEQUENCE [LARGE SCALE GENOMIC DNA]</scope>
    <source>
        <strain evidence="1 2">AS_MEX2019</strain>
        <tissue evidence="1">Muscle</tissue>
    </source>
</reference>
<evidence type="ECO:0000313" key="1">
    <source>
        <dbReference type="EMBL" id="MEQ2281695.1"/>
    </source>
</evidence>
<name>A0ABV0XJS5_9TELE</name>
<evidence type="ECO:0000313" key="2">
    <source>
        <dbReference type="Proteomes" id="UP001469553"/>
    </source>
</evidence>
<dbReference type="Proteomes" id="UP001469553">
    <property type="component" value="Unassembled WGS sequence"/>
</dbReference>
<gene>
    <name evidence="1" type="ORF">AMECASPLE_033056</name>
</gene>
<feature type="non-terminal residue" evidence="1">
    <location>
        <position position="88"/>
    </location>
</feature>
<protein>
    <recommendedName>
        <fullName evidence="3">Secreted protein</fullName>
    </recommendedName>
</protein>
<proteinExistence type="predicted"/>
<sequence length="88" mass="9754">MTDSEKRFLSLPLFVSCLTTSRAFNKLFESYLLCLTEISDPQRSANHLRGFAGGRGVQTASAHLCPILAGAFLRSCRTSILHLMLHVE</sequence>
<keyword evidence="2" id="KW-1185">Reference proteome</keyword>